<reference evidence="2 3" key="1">
    <citation type="submission" date="2020-08" db="EMBL/GenBank/DDBJ databases">
        <title>Whole genome shotgun sequence of Actinoplanes ianthinogenes NBRC 13996.</title>
        <authorList>
            <person name="Komaki H."/>
            <person name="Tamura T."/>
        </authorList>
    </citation>
    <scope>NUCLEOTIDE SEQUENCE [LARGE SCALE GENOMIC DNA]</scope>
    <source>
        <strain evidence="2 3">NBRC 13996</strain>
    </source>
</reference>
<keyword evidence="3" id="KW-1185">Reference proteome</keyword>
<sequence length="540" mass="57124">MSGMRGQTRHEKAVAMVPTDGVSGKAETGEVPVLEPGGADRPTTRAEAATWWELQDELSEQMLGLRDGLAEPETGVDDYLLTEPGQAASGVRSRACADALTAEVLLDGLAAARAAPDRHLADDSRGLLPPGERVALWRLRRSMSQKAVAYRLNRALAWVIAVEQDLDRLDTIEDARDVADLLRIDLQLLMGRDAQGPPDPGFVDEDTVERLHATLEVTGDPVRLFPARSAPVSLAELAVTVRAAWRTYQHAEYARLMRTVPRLLRDAATSDGARGGDPDAAEAARLLSQTYQIAAMVLVKAGLYELARLAADRAFEAAKRGEDDLLLGAAAGCGATVLTSLGRAASALELSVLAAGRIKAAELTGPGPTSVRGALLGQGAVAAARIGDAGRAYALLADADELAGTVAADANRYGTGFNRTSVRMRRVAIAVELGESLRSIGADLALDTADLAAVTPGQRATHQVTLARAHLQAGEVDRAGEALLACEAPDEVRLPVGRAVVGDVLRHARRRGSPLTPRLEQLREDQSTRSSFSSKIQPSS</sequence>
<dbReference type="RefSeq" id="WP_189330028.1">
    <property type="nucleotide sequence ID" value="NZ_BMQZ01000003.1"/>
</dbReference>
<dbReference type="EMBL" id="AP023356">
    <property type="protein sequence ID" value="BCJ47641.1"/>
    <property type="molecule type" value="Genomic_DNA"/>
</dbReference>
<gene>
    <name evidence="2" type="ORF">Aiant_82980</name>
</gene>
<evidence type="ECO:0000313" key="3">
    <source>
        <dbReference type="Proteomes" id="UP000676967"/>
    </source>
</evidence>
<evidence type="ECO:0000256" key="1">
    <source>
        <dbReference type="SAM" id="MobiDB-lite"/>
    </source>
</evidence>
<evidence type="ECO:0008006" key="4">
    <source>
        <dbReference type="Google" id="ProtNLM"/>
    </source>
</evidence>
<feature type="region of interest" description="Disordered" evidence="1">
    <location>
        <begin position="21"/>
        <end position="44"/>
    </location>
</feature>
<protein>
    <recommendedName>
        <fullName evidence="4">Transcriptional regulator</fullName>
    </recommendedName>
</protein>
<organism evidence="2 3">
    <name type="scientific">Actinoplanes ianthinogenes</name>
    <dbReference type="NCBI Taxonomy" id="122358"/>
    <lineage>
        <taxon>Bacteria</taxon>
        <taxon>Bacillati</taxon>
        <taxon>Actinomycetota</taxon>
        <taxon>Actinomycetes</taxon>
        <taxon>Micromonosporales</taxon>
        <taxon>Micromonosporaceae</taxon>
        <taxon>Actinoplanes</taxon>
    </lineage>
</organism>
<feature type="region of interest" description="Disordered" evidence="1">
    <location>
        <begin position="512"/>
        <end position="540"/>
    </location>
</feature>
<evidence type="ECO:0000313" key="2">
    <source>
        <dbReference type="EMBL" id="BCJ47641.1"/>
    </source>
</evidence>
<feature type="compositionally biased region" description="Polar residues" evidence="1">
    <location>
        <begin position="528"/>
        <end position="540"/>
    </location>
</feature>
<dbReference type="Proteomes" id="UP000676967">
    <property type="component" value="Chromosome"/>
</dbReference>
<proteinExistence type="predicted"/>
<dbReference type="SUPFAM" id="SSF47413">
    <property type="entry name" value="lambda repressor-like DNA-binding domains"/>
    <property type="match status" value="1"/>
</dbReference>
<dbReference type="InterPro" id="IPR010982">
    <property type="entry name" value="Lambda_DNA-bd_dom_sf"/>
</dbReference>
<accession>A0ABM7M7M6</accession>
<name>A0ABM7M7M6_9ACTN</name>